<dbReference type="NCBIfam" id="NF047433">
    <property type="entry name" value="Lepto_7_Nterm"/>
    <property type="match status" value="1"/>
</dbReference>
<dbReference type="OrthoDB" id="345956at2"/>
<dbReference type="Pfam" id="PF18935">
    <property type="entry name" value="DUF5683"/>
    <property type="match status" value="1"/>
</dbReference>
<feature type="transmembrane region" description="Helical" evidence="2">
    <location>
        <begin position="6"/>
        <end position="29"/>
    </location>
</feature>
<sequence length="321" mass="36303">MVLITFRKIVFFLILLLLPAAVFPVTILLREGGKVKGDMVTQNQSTVVIQTESGKRTIYKNLILKVLYKDVNDDEEEKIRIAEEKKIATDKRDAQLREVARKQQVQQQLEEAERLKREEVQRRQAEVPVQDAVDPKKALFRSAILPGWGQFYSDRKMFGVLWPTLMAAAAVASYDKYRVYRNAMRDYGTIGNPYSETALLGGALGVTTFYTPPVLPDPISQYYFDQNYNLIHQKRVEADRDFQHYQDALYALGAIYVLNLLDAYFLAGYGRNLVKASDGKSSGMILSALPSNTGMSNLGSSGSSSTSFSETKYTFGYRFTF</sequence>
<comment type="caution">
    <text evidence="4">The sequence shown here is derived from an EMBL/GenBank/DDBJ whole genome shotgun (WGS) entry which is preliminary data.</text>
</comment>
<keyword evidence="2" id="KW-0812">Transmembrane</keyword>
<dbReference type="AlphaFoldDB" id="A0A4R9GAR1"/>
<evidence type="ECO:0000259" key="3">
    <source>
        <dbReference type="Pfam" id="PF18935"/>
    </source>
</evidence>
<evidence type="ECO:0000313" key="5">
    <source>
        <dbReference type="Proteomes" id="UP000298458"/>
    </source>
</evidence>
<proteinExistence type="predicted"/>
<keyword evidence="1" id="KW-0175">Coiled coil</keyword>
<accession>A0A4R9GAR1</accession>
<name>A0A4R9GAR1_9LEPT</name>
<keyword evidence="2" id="KW-0472">Membrane</keyword>
<keyword evidence="5" id="KW-1185">Reference proteome</keyword>
<feature type="transmembrane region" description="Helical" evidence="2">
    <location>
        <begin position="157"/>
        <end position="174"/>
    </location>
</feature>
<evidence type="ECO:0000313" key="4">
    <source>
        <dbReference type="EMBL" id="TGK08812.1"/>
    </source>
</evidence>
<dbReference type="Proteomes" id="UP000298458">
    <property type="component" value="Unassembled WGS sequence"/>
</dbReference>
<keyword evidence="2" id="KW-1133">Transmembrane helix</keyword>
<dbReference type="EMBL" id="RQET01000009">
    <property type="protein sequence ID" value="TGK08812.1"/>
    <property type="molecule type" value="Genomic_DNA"/>
</dbReference>
<gene>
    <name evidence="4" type="ORF">EHO60_12240</name>
</gene>
<dbReference type="InterPro" id="IPR043738">
    <property type="entry name" value="DUF5683"/>
</dbReference>
<evidence type="ECO:0000256" key="1">
    <source>
        <dbReference type="SAM" id="Coils"/>
    </source>
</evidence>
<protein>
    <recommendedName>
        <fullName evidence="3">DUF5683 domain-containing protein</fullName>
    </recommendedName>
</protein>
<organism evidence="4 5">
    <name type="scientific">Leptospira fletcheri</name>
    <dbReference type="NCBI Taxonomy" id="2484981"/>
    <lineage>
        <taxon>Bacteria</taxon>
        <taxon>Pseudomonadati</taxon>
        <taxon>Spirochaetota</taxon>
        <taxon>Spirochaetia</taxon>
        <taxon>Leptospirales</taxon>
        <taxon>Leptospiraceae</taxon>
        <taxon>Leptospira</taxon>
    </lineage>
</organism>
<feature type="domain" description="DUF5683" evidence="3">
    <location>
        <begin position="133"/>
        <end position="265"/>
    </location>
</feature>
<reference evidence="4" key="1">
    <citation type="journal article" date="2019" name="PLoS Negl. Trop. Dis.">
        <title>Revisiting the worldwide diversity of Leptospira species in the environment.</title>
        <authorList>
            <person name="Vincent A.T."/>
            <person name="Schiettekatte O."/>
            <person name="Bourhy P."/>
            <person name="Veyrier F.J."/>
            <person name="Picardeau M."/>
        </authorList>
    </citation>
    <scope>NUCLEOTIDE SEQUENCE [LARGE SCALE GENOMIC DNA]</scope>
    <source>
        <strain evidence="4">SSW15</strain>
    </source>
</reference>
<feature type="transmembrane region" description="Helical" evidence="2">
    <location>
        <begin position="248"/>
        <end position="267"/>
    </location>
</feature>
<evidence type="ECO:0000256" key="2">
    <source>
        <dbReference type="SAM" id="Phobius"/>
    </source>
</evidence>
<feature type="coiled-coil region" evidence="1">
    <location>
        <begin position="72"/>
        <end position="122"/>
    </location>
</feature>